<dbReference type="RefSeq" id="WP_120008801.1">
    <property type="nucleotide sequence ID" value="NZ_JALBUU010000079.1"/>
</dbReference>
<dbReference type="PANTHER" id="PTHR43008">
    <property type="entry name" value="BENZIL REDUCTASE"/>
    <property type="match status" value="1"/>
</dbReference>
<dbReference type="PRINTS" id="PR00081">
    <property type="entry name" value="GDHRDH"/>
</dbReference>
<comment type="similarity">
    <text evidence="1 3">Belongs to the short-chain dehydrogenases/reductases (SDR) family.</text>
</comment>
<dbReference type="InterPro" id="IPR036291">
    <property type="entry name" value="NAD(P)-bd_dom_sf"/>
</dbReference>
<evidence type="ECO:0000313" key="4">
    <source>
        <dbReference type="EMBL" id="MCI0755950.1"/>
    </source>
</evidence>
<dbReference type="EMBL" id="JALBUU010000079">
    <property type="protein sequence ID" value="MCI0755950.1"/>
    <property type="molecule type" value="Genomic_DNA"/>
</dbReference>
<dbReference type="PANTHER" id="PTHR43008:SF7">
    <property type="entry name" value="SHORT CHAIN DEHYDROGENASE_REDUCTASE (AFU_ORTHOLOGUE AFUA_2G00830)"/>
    <property type="match status" value="1"/>
</dbReference>
<keyword evidence="5" id="KW-1185">Reference proteome</keyword>
<name>A0ABS9WAN8_9PROT</name>
<dbReference type="PROSITE" id="PS00061">
    <property type="entry name" value="ADH_SHORT"/>
    <property type="match status" value="1"/>
</dbReference>
<evidence type="ECO:0000256" key="1">
    <source>
        <dbReference type="ARBA" id="ARBA00006484"/>
    </source>
</evidence>
<dbReference type="InterPro" id="IPR002347">
    <property type="entry name" value="SDR_fam"/>
</dbReference>
<proteinExistence type="inferred from homology"/>
<dbReference type="Pfam" id="PF00106">
    <property type="entry name" value="adh_short"/>
    <property type="match status" value="1"/>
</dbReference>
<evidence type="ECO:0000256" key="2">
    <source>
        <dbReference type="ARBA" id="ARBA00023002"/>
    </source>
</evidence>
<sequence length="285" mass="30502">MSFSDLLPDSTAVITGGASGIGLAAARRLLQRGLRVCIADRDAARLAAAEASLRQAAPRPEVMTAEVDVSRPEALLTLEEQVRARFGGTDLLMNNAGIQPGSALFGPAERWAEVIGVNLWGVIHGTQAFAPGMVARGRPGLIINTGSKQGITTPPGDPAYNVSKAGVKAFSEALAHELRQDPACRITAHLLIPGFVFTPLTAQGRAVKPDAAWTPEQTVDFMLPRLEAGDFYILCPDNDVPRELDEMRILWAAGDVVENRPALSRWHPDHAAAFQAFVQQGRGRS</sequence>
<organism evidence="4 5">
    <name type="scientific">Teichococcus vastitatis</name>
    <dbReference type="NCBI Taxonomy" id="2307076"/>
    <lineage>
        <taxon>Bacteria</taxon>
        <taxon>Pseudomonadati</taxon>
        <taxon>Pseudomonadota</taxon>
        <taxon>Alphaproteobacteria</taxon>
        <taxon>Acetobacterales</taxon>
        <taxon>Roseomonadaceae</taxon>
        <taxon>Roseomonas</taxon>
    </lineage>
</organism>
<dbReference type="SUPFAM" id="SSF51735">
    <property type="entry name" value="NAD(P)-binding Rossmann-fold domains"/>
    <property type="match status" value="1"/>
</dbReference>
<accession>A0ABS9WAN8</accession>
<dbReference type="PRINTS" id="PR00080">
    <property type="entry name" value="SDRFAMILY"/>
</dbReference>
<evidence type="ECO:0000256" key="3">
    <source>
        <dbReference type="RuleBase" id="RU000363"/>
    </source>
</evidence>
<protein>
    <submittedName>
        <fullName evidence="4">SDR family oxidoreductase</fullName>
    </submittedName>
</protein>
<dbReference type="Gene3D" id="3.40.50.720">
    <property type="entry name" value="NAD(P)-binding Rossmann-like Domain"/>
    <property type="match status" value="1"/>
</dbReference>
<keyword evidence="2" id="KW-0560">Oxidoreductase</keyword>
<gene>
    <name evidence="4" type="ORF">MON41_19985</name>
</gene>
<dbReference type="Proteomes" id="UP001201985">
    <property type="component" value="Unassembled WGS sequence"/>
</dbReference>
<dbReference type="InterPro" id="IPR020904">
    <property type="entry name" value="Sc_DH/Rdtase_CS"/>
</dbReference>
<evidence type="ECO:0000313" key="5">
    <source>
        <dbReference type="Proteomes" id="UP001201985"/>
    </source>
</evidence>
<dbReference type="CDD" id="cd05233">
    <property type="entry name" value="SDR_c"/>
    <property type="match status" value="1"/>
</dbReference>
<reference evidence="4 5" key="1">
    <citation type="submission" date="2022-03" db="EMBL/GenBank/DDBJ databases">
        <title>Complete genome analysis of Roseomonas KG 17.1 : a prolific producer of plant growth promoters.</title>
        <authorList>
            <person name="Saadouli I."/>
            <person name="Najjari A."/>
            <person name="Mosbah A."/>
            <person name="Ouzari H.I."/>
        </authorList>
    </citation>
    <scope>NUCLEOTIDE SEQUENCE [LARGE SCALE GENOMIC DNA]</scope>
    <source>
        <strain evidence="4 5">KG17-1</strain>
    </source>
</reference>
<comment type="caution">
    <text evidence="4">The sequence shown here is derived from an EMBL/GenBank/DDBJ whole genome shotgun (WGS) entry which is preliminary data.</text>
</comment>